<dbReference type="PANTHER" id="PTHR11808">
    <property type="entry name" value="TRANS-SULFURATION ENZYME FAMILY MEMBER"/>
    <property type="match status" value="1"/>
</dbReference>
<dbReference type="InterPro" id="IPR054542">
    <property type="entry name" value="Cys_met_metab_PP"/>
</dbReference>
<dbReference type="PROSITE" id="PS00868">
    <property type="entry name" value="CYS_MET_METAB_PP"/>
    <property type="match status" value="1"/>
</dbReference>
<dbReference type="Proteomes" id="UP000007437">
    <property type="component" value="Chromosome"/>
</dbReference>
<dbReference type="InterPro" id="IPR015424">
    <property type="entry name" value="PyrdxlP-dep_Trfase"/>
</dbReference>
<dbReference type="HAMAP" id="MF_02056">
    <property type="entry name" value="MetZ"/>
    <property type="match status" value="1"/>
</dbReference>
<keyword evidence="3" id="KW-0028">Amino-acid biosynthesis</keyword>
<dbReference type="NCBIfam" id="NF006003">
    <property type="entry name" value="PRK08133.1"/>
    <property type="match status" value="1"/>
</dbReference>
<comment type="function">
    <text evidence="3">Catalyzes the formation of L-homocysteine from O-succinyl-L-homoserine (OSHS) and hydrogen sulfide.</text>
</comment>
<dbReference type="InterPro" id="IPR000277">
    <property type="entry name" value="Cys/Met-Metab_PyrdxlP-dep_enz"/>
</dbReference>
<keyword evidence="3" id="KW-0808">Transferase</keyword>
<evidence type="ECO:0000256" key="3">
    <source>
        <dbReference type="HAMAP-Rule" id="MF_02056"/>
    </source>
</evidence>
<dbReference type="FunFam" id="3.40.640.10:FF:000046">
    <property type="entry name" value="Cystathionine gamma-lyase"/>
    <property type="match status" value="1"/>
</dbReference>
<comment type="similarity">
    <text evidence="3">Belongs to the trans-sulfuration enzymes family. MetZ subfamily.</text>
</comment>
<dbReference type="GO" id="GO:0016846">
    <property type="term" value="F:carbon-sulfur lyase activity"/>
    <property type="evidence" value="ECO:0007669"/>
    <property type="project" value="TreeGrafter"/>
</dbReference>
<evidence type="ECO:0000256" key="4">
    <source>
        <dbReference type="PIRSR" id="PIRSR001434-2"/>
    </source>
</evidence>
<dbReference type="InterPro" id="IPR015422">
    <property type="entry name" value="PyrdxlP-dep_Trfase_small"/>
</dbReference>
<feature type="modified residue" description="N6-(pyridoxal phosphate)lysine" evidence="3 4">
    <location>
        <position position="247"/>
    </location>
</feature>
<dbReference type="PIRSF" id="PIRSF001434">
    <property type="entry name" value="CGS"/>
    <property type="match status" value="1"/>
</dbReference>
<evidence type="ECO:0000256" key="5">
    <source>
        <dbReference type="RuleBase" id="RU362118"/>
    </source>
</evidence>
<dbReference type="KEGG" id="brh:RBRH_00193"/>
<keyword evidence="6" id="KW-0378">Hydrolase</keyword>
<reference evidence="6 7" key="1">
    <citation type="journal article" date="2011" name="J. Bacteriol.">
        <title>Complete genome sequence of Burkholderia rhizoxinica, an endosymbiont of Rhizopus microsporus.</title>
        <authorList>
            <person name="Lackner G."/>
            <person name="Moebius N."/>
            <person name="Partida-Martinez L."/>
            <person name="Hertweck C."/>
        </authorList>
    </citation>
    <scope>NUCLEOTIDE SEQUENCE [LARGE SCALE GENOMIC DNA]</scope>
    <source>
        <strain evidence="7">DSM 19002 / CIP 109453 / HKI 454</strain>
    </source>
</reference>
<dbReference type="GO" id="GO:0019346">
    <property type="term" value="P:transsulfuration"/>
    <property type="evidence" value="ECO:0007669"/>
    <property type="project" value="InterPro"/>
</dbReference>
<comment type="catalytic activity">
    <reaction evidence="3">
        <text>O-succinyl-L-homoserine + hydrogen sulfide = L-homocysteine + succinate</text>
        <dbReference type="Rhea" id="RHEA:27826"/>
        <dbReference type="ChEBI" id="CHEBI:29919"/>
        <dbReference type="ChEBI" id="CHEBI:30031"/>
        <dbReference type="ChEBI" id="CHEBI:57661"/>
        <dbReference type="ChEBI" id="CHEBI:58199"/>
    </reaction>
</comment>
<proteinExistence type="inferred from homology"/>
<keyword evidence="2 3" id="KW-0663">Pyridoxal phosphate</keyword>
<comment type="cofactor">
    <cofactor evidence="1 3 5">
        <name>pyridoxal 5'-phosphate</name>
        <dbReference type="ChEBI" id="CHEBI:597326"/>
    </cofactor>
</comment>
<dbReference type="GO" id="GO:0016787">
    <property type="term" value="F:hydrolase activity"/>
    <property type="evidence" value="ECO:0007669"/>
    <property type="project" value="UniProtKB-KW"/>
</dbReference>
<dbReference type="EC" id="2.5.1.-" evidence="3"/>
<name>E5ASL3_MYCRK</name>
<dbReference type="GO" id="GO:0071268">
    <property type="term" value="P:homocysteine biosynthetic process"/>
    <property type="evidence" value="ECO:0007669"/>
    <property type="project" value="InterPro"/>
</dbReference>
<dbReference type="STRING" id="882378.RBRH_00193"/>
<dbReference type="eggNOG" id="COG0626">
    <property type="taxonomic scope" value="Bacteria"/>
</dbReference>
<dbReference type="Gene3D" id="3.90.1150.10">
    <property type="entry name" value="Aspartate Aminotransferase, domain 1"/>
    <property type="match status" value="1"/>
</dbReference>
<protein>
    <recommendedName>
        <fullName evidence="3">O-succinylhomoserine sulfhydrylase</fullName>
        <shortName evidence="3">OSH sulfhydrylase</shortName>
        <shortName evidence="3">OSHS sulfhydrylase</shortName>
        <ecNumber evidence="3">2.5.1.-</ecNumber>
    </recommendedName>
</protein>
<dbReference type="Pfam" id="PF01053">
    <property type="entry name" value="Cys_Met_Meta_PP"/>
    <property type="match status" value="1"/>
</dbReference>
<gene>
    <name evidence="3" type="primary">metZ</name>
    <name evidence="6" type="ordered locus">RBRH_00193</name>
</gene>
<dbReference type="GO" id="GO:0071266">
    <property type="term" value="P:'de novo' L-methionine biosynthetic process"/>
    <property type="evidence" value="ECO:0007669"/>
    <property type="project" value="UniProtKB-UniRule"/>
</dbReference>
<dbReference type="CDD" id="cd00614">
    <property type="entry name" value="CGS_like"/>
    <property type="match status" value="1"/>
</dbReference>
<dbReference type="GO" id="GO:0016765">
    <property type="term" value="F:transferase activity, transferring alkyl or aryl (other than methyl) groups"/>
    <property type="evidence" value="ECO:0007669"/>
    <property type="project" value="UniProtKB-UniRule"/>
</dbReference>
<dbReference type="InterPro" id="IPR015421">
    <property type="entry name" value="PyrdxlP-dep_Trfase_major"/>
</dbReference>
<evidence type="ECO:0000313" key="6">
    <source>
        <dbReference type="EMBL" id="CBW75595.1"/>
    </source>
</evidence>
<evidence type="ECO:0000313" key="7">
    <source>
        <dbReference type="Proteomes" id="UP000007437"/>
    </source>
</evidence>
<dbReference type="GO" id="GO:0005737">
    <property type="term" value="C:cytoplasm"/>
    <property type="evidence" value="ECO:0007669"/>
    <property type="project" value="TreeGrafter"/>
</dbReference>
<dbReference type="GO" id="GO:0030170">
    <property type="term" value="F:pyridoxal phosphate binding"/>
    <property type="evidence" value="ECO:0007669"/>
    <property type="project" value="UniProtKB-UniRule"/>
</dbReference>
<dbReference type="Gene3D" id="3.40.640.10">
    <property type="entry name" value="Type I PLP-dependent aspartate aminotransferase-like (Major domain)"/>
    <property type="match status" value="1"/>
</dbReference>
<evidence type="ECO:0000256" key="1">
    <source>
        <dbReference type="ARBA" id="ARBA00001933"/>
    </source>
</evidence>
<dbReference type="PANTHER" id="PTHR11808:SF80">
    <property type="entry name" value="CYSTATHIONINE GAMMA-LYASE"/>
    <property type="match status" value="1"/>
</dbReference>
<evidence type="ECO:0000256" key="2">
    <source>
        <dbReference type="ARBA" id="ARBA00022898"/>
    </source>
</evidence>
<comment type="pathway">
    <text evidence="3">Amino-acid biosynthesis; L-methionine biosynthesis via de novo pathway; L-homocysteine from O-succinyl-L-homoserine: step 1/1.</text>
</comment>
<dbReference type="HOGENOM" id="CLU_018986_2_0_4"/>
<dbReference type="AlphaFoldDB" id="E5ASL3"/>
<comment type="subunit">
    <text evidence="3">Homotetramer.</text>
</comment>
<dbReference type="EMBL" id="FR687359">
    <property type="protein sequence ID" value="CBW75595.1"/>
    <property type="molecule type" value="Genomic_DNA"/>
</dbReference>
<keyword evidence="3" id="KW-0486">Methionine biosynthesis</keyword>
<sequence length="436" mass="47407">MMRPAKATTAHNCTCIWRLNEHATHRRTLSMNDFLHPHDGDLQGLSSDTLAVRAGTRRTPFNEHSEALLLTSSFCFDSAAQAAERFADSENSFTYSRFTNPTVSMFQDRLAALEGGEACIATASGMSAILSIVLSVLQAGEHIVSSRSLFGSTLGMFAQMLPRLGITTTFVDPSDLQAWRDAVTPATRMFFVETPSNPLTEVSDIEAVSRIAKQAGALFVVDNCFCSPALQQPLKLGADVVMHSATKYLDGQGRVLGGALVGPRQLLMEKVFPFVRSAGPTLSAFNAWVLLKGMETLHVRLERQCANALELARWLEAHPAVNRVFYPGLQSHPQHVLARRQQRAGGAIVSFELKGDSPEQLRANAWRVIDGTRICSITGNLGDTRTTLTHPATTTHARITPQARAAAGITEGLIRMSVGLEGVDDLKRDLERGLNG</sequence>
<dbReference type="InterPro" id="IPR006234">
    <property type="entry name" value="O-succ-hSer_sulfhydrylase"/>
</dbReference>
<dbReference type="UniPathway" id="UPA00051">
    <property type="reaction ID" value="UER00449"/>
</dbReference>
<dbReference type="NCBIfam" id="TIGR01325">
    <property type="entry name" value="O_suc_HS_sulf"/>
    <property type="match status" value="1"/>
</dbReference>
<accession>E5ASL3</accession>
<organism evidence="6 7">
    <name type="scientific">Mycetohabitans rhizoxinica (strain DSM 19002 / CIP 109453 / HKI 454)</name>
    <name type="common">Paraburkholderia rhizoxinica</name>
    <dbReference type="NCBI Taxonomy" id="882378"/>
    <lineage>
        <taxon>Bacteria</taxon>
        <taxon>Pseudomonadati</taxon>
        <taxon>Pseudomonadota</taxon>
        <taxon>Betaproteobacteria</taxon>
        <taxon>Burkholderiales</taxon>
        <taxon>Burkholderiaceae</taxon>
        <taxon>Mycetohabitans</taxon>
    </lineage>
</organism>
<dbReference type="SUPFAM" id="SSF53383">
    <property type="entry name" value="PLP-dependent transferases"/>
    <property type="match status" value="1"/>
</dbReference>